<dbReference type="GO" id="GO:0004930">
    <property type="term" value="F:G protein-coupled receptor activity"/>
    <property type="evidence" value="ECO:0007669"/>
    <property type="project" value="UniProtKB-KW"/>
</dbReference>
<keyword evidence="4 12" id="KW-0812">Transmembrane</keyword>
<feature type="domain" description="G-protein coupled receptors family 1 profile" evidence="13">
    <location>
        <begin position="540"/>
        <end position="954"/>
    </location>
</feature>
<keyword evidence="7 12" id="KW-0472">Membrane</keyword>
<keyword evidence="10" id="KW-0807">Transducer</keyword>
<keyword evidence="8" id="KW-1015">Disulfide bond</keyword>
<comment type="caution">
    <text evidence="14">The sequence shown here is derived from an EMBL/GenBank/DDBJ whole genome shotgun (WGS) entry which is preliminary data.</text>
</comment>
<evidence type="ECO:0000256" key="9">
    <source>
        <dbReference type="ARBA" id="ARBA00023170"/>
    </source>
</evidence>
<comment type="subcellular location">
    <subcellularLocation>
        <location evidence="1">Cell membrane</location>
        <topology evidence="1">Multi-pass membrane protein</topology>
    </subcellularLocation>
</comment>
<name>A0A8S3VZF8_PARAO</name>
<dbReference type="Pfam" id="PF00001">
    <property type="entry name" value="7tm_1"/>
    <property type="match status" value="1"/>
</dbReference>
<feature type="transmembrane region" description="Helical" evidence="12">
    <location>
        <begin position="933"/>
        <end position="957"/>
    </location>
</feature>
<evidence type="ECO:0000259" key="13">
    <source>
        <dbReference type="PROSITE" id="PS50262"/>
    </source>
</evidence>
<evidence type="ECO:0000256" key="5">
    <source>
        <dbReference type="ARBA" id="ARBA00022989"/>
    </source>
</evidence>
<evidence type="ECO:0000256" key="8">
    <source>
        <dbReference type="ARBA" id="ARBA00023157"/>
    </source>
</evidence>
<keyword evidence="9" id="KW-0675">Receptor</keyword>
<feature type="transmembrane region" description="Helical" evidence="12">
    <location>
        <begin position="593"/>
        <end position="613"/>
    </location>
</feature>
<reference evidence="14" key="1">
    <citation type="submission" date="2021-04" db="EMBL/GenBank/DDBJ databases">
        <authorList>
            <person name="Tunstrom K."/>
        </authorList>
    </citation>
    <scope>NUCLEOTIDE SEQUENCE</scope>
</reference>
<evidence type="ECO:0000313" key="14">
    <source>
        <dbReference type="EMBL" id="CAG4933345.1"/>
    </source>
</evidence>
<dbReference type="PROSITE" id="PS50262">
    <property type="entry name" value="G_PROTEIN_RECEP_F1_2"/>
    <property type="match status" value="1"/>
</dbReference>
<organism evidence="14 15">
    <name type="scientific">Parnassius apollo</name>
    <name type="common">Apollo butterfly</name>
    <name type="synonym">Papilio apollo</name>
    <dbReference type="NCBI Taxonomy" id="110799"/>
    <lineage>
        <taxon>Eukaryota</taxon>
        <taxon>Metazoa</taxon>
        <taxon>Ecdysozoa</taxon>
        <taxon>Arthropoda</taxon>
        <taxon>Hexapoda</taxon>
        <taxon>Insecta</taxon>
        <taxon>Pterygota</taxon>
        <taxon>Neoptera</taxon>
        <taxon>Endopterygota</taxon>
        <taxon>Lepidoptera</taxon>
        <taxon>Glossata</taxon>
        <taxon>Ditrysia</taxon>
        <taxon>Papilionoidea</taxon>
        <taxon>Papilionidae</taxon>
        <taxon>Parnassiinae</taxon>
        <taxon>Parnassini</taxon>
        <taxon>Parnassius</taxon>
        <taxon>Parnassius</taxon>
    </lineage>
</organism>
<dbReference type="PROSITE" id="PS00237">
    <property type="entry name" value="G_PROTEIN_RECEP_F1_1"/>
    <property type="match status" value="1"/>
</dbReference>
<sequence>MEDLFDIDKCVTISELVDTDFLVKNNVAEGFDEKFDSLFDEVTNNNEGDGFEAIVSINKSDKTAVITPIIRAKHLVDYESSETESEESLKVEIVRTPHPKVAPKTPRPKKQRNATPHSKKFISLMRQKVVEEYEETLSEDENINEPPISVTPSGIERLEVSDSQKEVTTPTSQLQHPLKLTQAVTTSTPTHPATGGWSLFQEQGADSPLSEIETTENPAQSIDNDPKIESDIVQPKLKSIIVTESRIRIGSQDSSEKPSTSQETGNSTETSVKAKKVKFADDTIFKPETKFNRVYRKPKRMLTPGPQRPRFCQNPRFQALINRFESQARTPVQTKREKPSETTPPVGEHNMQARAINFKEESSAVETESHSRESNELFSTCIDTPAEPINNAIATLTANIAGTLQTCLNSVLRTTEDETEIQFKFVITKKKVSVKRIAEDCADVEEKRNKIDTESETNRENIWSSVARAVKNVFWSDQASLSPLKTFGDNDSTTSSASKRKCEEMSDCEISPLNHKRHKYEGRIRGRPPLKRSKSWGVNGSWGLPAFICDVYIAMDVTSSTSSIFNLVAISVDRYIAVTQPIKYAKHKNNRRVWFTIVLVWLISAAIGAPIVLGLNDTPDRNFDECLFNSQNYVLYSSIGSFYIPCIMMMFLYYNIFKALRKRAKKQRAAKKPPISGDPLTGVTTAVVIENVAQTRQLAETALHDDRPTNTGSGSNEDDHDDSFDKRSGDLEADVNECHVIPNDKSTEFMLASVTEEQTKTTKKGLKMQIMPDPNGNNDSGYAASNLEDTIREHVTPPGSPGLQGATVLRNMSCDSKWRKNGKMARIDTDSRNASLALRSDDDHEVSQYDLRDGTTSKKERKASAATARFTIYKANKASKKKREKSSAKKERKATKTLAIVLGVFLFCWAPFFTCNVVDAICGKFGLQFSPGVTVFILNTWLGYINSFLNPVIYTIFNPEFRKAFRKILKCST</sequence>
<evidence type="ECO:0000256" key="7">
    <source>
        <dbReference type="ARBA" id="ARBA00023136"/>
    </source>
</evidence>
<keyword evidence="3" id="KW-1003">Cell membrane</keyword>
<feature type="compositionally biased region" description="Polar residues" evidence="11">
    <location>
        <begin position="251"/>
        <end position="271"/>
    </location>
</feature>
<comment type="similarity">
    <text evidence="2">Belongs to the G-protein coupled receptor 1 family.</text>
</comment>
<feature type="region of interest" description="Disordered" evidence="11">
    <location>
        <begin position="186"/>
        <end position="228"/>
    </location>
</feature>
<dbReference type="PANTHER" id="PTHR24248">
    <property type="entry name" value="ADRENERGIC RECEPTOR-RELATED G-PROTEIN COUPLED RECEPTOR"/>
    <property type="match status" value="1"/>
</dbReference>
<dbReference type="PANTHER" id="PTHR24248:SF125">
    <property type="entry name" value="DOPAMINE D2-LIKE RECEPTOR"/>
    <property type="match status" value="1"/>
</dbReference>
<protein>
    <submittedName>
        <fullName evidence="14">(apollo) hypothetical protein</fullName>
    </submittedName>
</protein>
<evidence type="ECO:0000256" key="10">
    <source>
        <dbReference type="ARBA" id="ARBA00023224"/>
    </source>
</evidence>
<feature type="compositionally biased region" description="Basic residues" evidence="11">
    <location>
        <begin position="106"/>
        <end position="117"/>
    </location>
</feature>
<feature type="transmembrane region" description="Helical" evidence="12">
    <location>
        <begin position="551"/>
        <end position="572"/>
    </location>
</feature>
<dbReference type="SUPFAM" id="SSF81321">
    <property type="entry name" value="Family A G protein-coupled receptor-like"/>
    <property type="match status" value="1"/>
</dbReference>
<feature type="region of interest" description="Disordered" evidence="11">
    <location>
        <begin position="248"/>
        <end position="273"/>
    </location>
</feature>
<gene>
    <name evidence="14" type="ORF">PAPOLLO_LOCUS664</name>
</gene>
<feature type="region of interest" description="Disordered" evidence="11">
    <location>
        <begin position="98"/>
        <end position="117"/>
    </location>
</feature>
<dbReference type="Proteomes" id="UP000691718">
    <property type="component" value="Unassembled WGS sequence"/>
</dbReference>
<feature type="transmembrane region" description="Helical" evidence="12">
    <location>
        <begin position="633"/>
        <end position="656"/>
    </location>
</feature>
<dbReference type="GO" id="GO:0045202">
    <property type="term" value="C:synapse"/>
    <property type="evidence" value="ECO:0007669"/>
    <property type="project" value="GOC"/>
</dbReference>
<evidence type="ECO:0000256" key="6">
    <source>
        <dbReference type="ARBA" id="ARBA00023040"/>
    </source>
</evidence>
<keyword evidence="5 12" id="KW-1133">Transmembrane helix</keyword>
<evidence type="ECO:0000256" key="12">
    <source>
        <dbReference type="SAM" id="Phobius"/>
    </source>
</evidence>
<evidence type="ECO:0000256" key="1">
    <source>
        <dbReference type="ARBA" id="ARBA00004651"/>
    </source>
</evidence>
<evidence type="ECO:0000256" key="2">
    <source>
        <dbReference type="ARBA" id="ARBA00010663"/>
    </source>
</evidence>
<dbReference type="GO" id="GO:0005886">
    <property type="term" value="C:plasma membrane"/>
    <property type="evidence" value="ECO:0007669"/>
    <property type="project" value="UniProtKB-SubCell"/>
</dbReference>
<dbReference type="InterPro" id="IPR017452">
    <property type="entry name" value="GPCR_Rhodpsn_7TM"/>
</dbReference>
<dbReference type="InterPro" id="IPR000276">
    <property type="entry name" value="GPCR_Rhodpsn"/>
</dbReference>
<evidence type="ECO:0000313" key="15">
    <source>
        <dbReference type="Proteomes" id="UP000691718"/>
    </source>
</evidence>
<feature type="region of interest" description="Disordered" evidence="11">
    <location>
        <begin position="329"/>
        <end position="348"/>
    </location>
</feature>
<keyword evidence="6" id="KW-0297">G-protein coupled receptor</keyword>
<dbReference type="EMBL" id="CAJQZP010000023">
    <property type="protein sequence ID" value="CAG4933345.1"/>
    <property type="molecule type" value="Genomic_DNA"/>
</dbReference>
<evidence type="ECO:0000256" key="3">
    <source>
        <dbReference type="ARBA" id="ARBA00022475"/>
    </source>
</evidence>
<keyword evidence="15" id="KW-1185">Reference proteome</keyword>
<feature type="region of interest" description="Disordered" evidence="11">
    <location>
        <begin position="700"/>
        <end position="739"/>
    </location>
</feature>
<evidence type="ECO:0000256" key="11">
    <source>
        <dbReference type="SAM" id="MobiDB-lite"/>
    </source>
</evidence>
<evidence type="ECO:0000256" key="4">
    <source>
        <dbReference type="ARBA" id="ARBA00022692"/>
    </source>
</evidence>
<proteinExistence type="inferred from homology"/>
<dbReference type="OrthoDB" id="10010417at2759"/>
<dbReference type="FunFam" id="1.20.1070.10:FF:000233">
    <property type="entry name" value="CLUMA_CG012980, isoform A"/>
    <property type="match status" value="1"/>
</dbReference>
<dbReference type="GO" id="GO:0001591">
    <property type="term" value="F:dopamine neurotransmitter receptor activity, coupled via Gi/Go"/>
    <property type="evidence" value="ECO:0007669"/>
    <property type="project" value="TreeGrafter"/>
</dbReference>
<feature type="transmembrane region" description="Helical" evidence="12">
    <location>
        <begin position="894"/>
        <end position="913"/>
    </location>
</feature>
<accession>A0A8S3VZF8</accession>
<dbReference type="AlphaFoldDB" id="A0A8S3VZF8"/>